<feature type="domain" description="Neutral/alkaline non-lysosomal ceramidase N-terminal" evidence="1">
    <location>
        <begin position="92"/>
        <end position="254"/>
    </location>
</feature>
<keyword evidence="3" id="KW-1185">Reference proteome</keyword>
<evidence type="ECO:0000313" key="3">
    <source>
        <dbReference type="Proteomes" id="UP000013909"/>
    </source>
</evidence>
<dbReference type="InterPro" id="IPR031329">
    <property type="entry name" value="NEUT/ALK_ceramidase_N"/>
</dbReference>
<dbReference type="EMBL" id="AQHR01000035">
    <property type="protein sequence ID" value="EON78425.1"/>
    <property type="molecule type" value="Genomic_DNA"/>
</dbReference>
<sequence length="446" mass="49936">MVIKLLKGIGAVLAFMLLMAVSTITFIDWTPYTETSYYKETMAAIDTATWSTSDSGYLLAGWSKENSTPDEPKPLIPYKPRGNYEFVLDSNFVRTLVIGNGSDFVAFVNFEILFVHPYLAAAVKKRVQETNPNLKNLYFTTTHAHSGFGGYSPGLIGKLTMGGMDQEVVDLLADRTAKSLDKAWSTLDTVSIEYRKNNAAPFVTNRLIAGDPIDPFLRRLRMEKQSGEVAELTTFSAHSTLLSAKFMGLSGDYPFYFTVFREEEIDFSLFASGTVGSHRPVGFGADPSGIERYAFALDSLVRADTSGLNISTELTRFATARIPVKLRSSHFRISEKFRLRPWLFDLIYGDSPAHVDVVLLGNNLFLSSSGELSGVFYEDWDHAAQDLGLNLFVTCFNGGYIGYITPDEYYEKKLYETWDMNFFGPYNGAYHSEIFQKLIQKAGNIR</sequence>
<dbReference type="RefSeq" id="WP_010853183.1">
    <property type="nucleotide sequence ID" value="NZ_AQHR01000035.1"/>
</dbReference>
<dbReference type="STRING" id="1232681.ADIS_1036"/>
<dbReference type="OrthoDB" id="926204at2"/>
<reference evidence="2 3" key="1">
    <citation type="submission" date="2013-02" db="EMBL/GenBank/DDBJ databases">
        <title>A novel strain isolated from Lonar lake, Maharashtra, India.</title>
        <authorList>
            <person name="Singh A."/>
        </authorList>
    </citation>
    <scope>NUCLEOTIDE SEQUENCE [LARGE SCALE GENOMIC DNA]</scope>
    <source>
        <strain evidence="2 3">AK24</strain>
    </source>
</reference>
<organism evidence="2 3">
    <name type="scientific">Lunatimonas lonarensis</name>
    <dbReference type="NCBI Taxonomy" id="1232681"/>
    <lineage>
        <taxon>Bacteria</taxon>
        <taxon>Pseudomonadati</taxon>
        <taxon>Bacteroidota</taxon>
        <taxon>Cytophagia</taxon>
        <taxon>Cytophagales</taxon>
        <taxon>Cyclobacteriaceae</taxon>
    </lineage>
</organism>
<evidence type="ECO:0000259" key="1">
    <source>
        <dbReference type="Pfam" id="PF04734"/>
    </source>
</evidence>
<dbReference type="AlphaFoldDB" id="R7ZWA2"/>
<comment type="caution">
    <text evidence="2">The sequence shown here is derived from an EMBL/GenBank/DDBJ whole genome shotgun (WGS) entry which is preliminary data.</text>
</comment>
<gene>
    <name evidence="2" type="ORF">ADIS_1036</name>
</gene>
<evidence type="ECO:0000313" key="2">
    <source>
        <dbReference type="EMBL" id="EON78425.1"/>
    </source>
</evidence>
<dbReference type="PATRIC" id="fig|1288963.3.peg.1034"/>
<protein>
    <recommendedName>
        <fullName evidence="1">Neutral/alkaline non-lysosomal ceramidase N-terminal domain-containing protein</fullName>
    </recommendedName>
</protein>
<accession>R7ZWA2</accession>
<dbReference type="Proteomes" id="UP000013909">
    <property type="component" value="Unassembled WGS sequence"/>
</dbReference>
<proteinExistence type="predicted"/>
<dbReference type="Pfam" id="PF04734">
    <property type="entry name" value="Ceramidase_alk"/>
    <property type="match status" value="1"/>
</dbReference>
<name>R7ZWA2_9BACT</name>